<keyword evidence="2" id="KW-0282">Flagellum</keyword>
<reference evidence="2" key="1">
    <citation type="submission" date="2023-02" db="EMBL/GenBank/DDBJ databases">
        <title>Genome sequence of Hyphococcus flavus.</title>
        <authorList>
            <person name="Rong J.-C."/>
            <person name="Zhao Q."/>
            <person name="Yi M."/>
            <person name="Wu J.-Y."/>
        </authorList>
    </citation>
    <scope>NUCLEOTIDE SEQUENCE</scope>
    <source>
        <strain evidence="2">MCCC 1K03223</strain>
    </source>
</reference>
<keyword evidence="2" id="KW-0969">Cilium</keyword>
<dbReference type="EMBL" id="CP118166">
    <property type="protein sequence ID" value="WDI31524.1"/>
    <property type="molecule type" value="Genomic_DNA"/>
</dbReference>
<gene>
    <name evidence="2" type="ORF">PUV54_16355</name>
</gene>
<dbReference type="Pfam" id="PF01052">
    <property type="entry name" value="FliMN_C"/>
    <property type="match status" value="1"/>
</dbReference>
<name>A0AAE9ZBC2_9PROT</name>
<proteinExistence type="predicted"/>
<dbReference type="RefSeq" id="WP_274493412.1">
    <property type="nucleotide sequence ID" value="NZ_CP118166.1"/>
</dbReference>
<protein>
    <submittedName>
        <fullName evidence="2">FliM/FliN family flagellar motor switch protein</fullName>
    </submittedName>
</protein>
<keyword evidence="2" id="KW-0966">Cell projection</keyword>
<dbReference type="InterPro" id="IPR001543">
    <property type="entry name" value="FliN-like_C"/>
</dbReference>
<feature type="domain" description="Flagellar motor switch protein FliN-like C-terminal" evidence="1">
    <location>
        <begin position="229"/>
        <end position="296"/>
    </location>
</feature>
<evidence type="ECO:0000313" key="3">
    <source>
        <dbReference type="Proteomes" id="UP001214043"/>
    </source>
</evidence>
<dbReference type="InterPro" id="IPR036429">
    <property type="entry name" value="SpoA-like_sf"/>
</dbReference>
<organism evidence="2 3">
    <name type="scientific">Hyphococcus flavus</name>
    <dbReference type="NCBI Taxonomy" id="1866326"/>
    <lineage>
        <taxon>Bacteria</taxon>
        <taxon>Pseudomonadati</taxon>
        <taxon>Pseudomonadota</taxon>
        <taxon>Alphaproteobacteria</taxon>
        <taxon>Parvularculales</taxon>
        <taxon>Parvularculaceae</taxon>
        <taxon>Hyphococcus</taxon>
    </lineage>
</organism>
<accession>A0AAE9ZBC2</accession>
<evidence type="ECO:0000259" key="1">
    <source>
        <dbReference type="Pfam" id="PF01052"/>
    </source>
</evidence>
<evidence type="ECO:0000313" key="2">
    <source>
        <dbReference type="EMBL" id="WDI31524.1"/>
    </source>
</evidence>
<keyword evidence="3" id="KW-1185">Reference proteome</keyword>
<dbReference type="KEGG" id="hfl:PUV54_16355"/>
<dbReference type="SUPFAM" id="SSF101801">
    <property type="entry name" value="Surface presentation of antigens (SPOA)"/>
    <property type="match status" value="1"/>
</dbReference>
<sequence length="299" mass="32309">MGEEHANILKKKIACGVKDEGPLELIRAVPEAFANVIAPAFSTYYGEKCEAREHEEACFARIGQAVSPYDGRSAIYHFRLNGEEDMFVILDMDAAMTAAGWSLSGTREKPDPAPEEVNAIDRRLAKGLAKPAADMIFEKAGQCGAVKGAIELIASGADPRRFDLLNEHQRSVVFAIQAQTIEGEALGVITFIASENILVAVRDHNKALRAVAEEKWKNGLLRLASFSVVEMRTVLATQDIDINKLMNMKAGEVINLNSATIDDVAFAPAIKSASRLRMTGALGNRDGARALKITSLAGI</sequence>
<dbReference type="Proteomes" id="UP001214043">
    <property type="component" value="Chromosome"/>
</dbReference>
<dbReference type="AlphaFoldDB" id="A0AAE9ZBC2"/>